<feature type="region of interest" description="Disordered" evidence="1">
    <location>
        <begin position="114"/>
        <end position="244"/>
    </location>
</feature>
<comment type="caution">
    <text evidence="2">The sequence shown here is derived from an EMBL/GenBank/DDBJ whole genome shotgun (WGS) entry which is preliminary data.</text>
</comment>
<accession>A0A835RRD6</accession>
<evidence type="ECO:0000256" key="1">
    <source>
        <dbReference type="SAM" id="MobiDB-lite"/>
    </source>
</evidence>
<sequence length="384" mass="43104">MSGSRMRFFVPTKTKNERDEELALFRDLFKREREKTMNLLDAVSTEVEPIEGCSVLYKMSSGKKGDKNETEKQDYNWLKTPPATPLFQSLEIELAQANTNLAIQKELPIIPPIKPSRFSEKREEPKRMSISKPMVSQPVASSSRPETPHLDPLSPPRTFRTPFTTPITTPRFGRAQRFVKESDKGAASVKPQTRQFLSKKEEVSRLEIPDVNPKPPSTQRSTAVARWKADPNPTERTVKRTNKETLEVQKKLEPKLQPALVNTYPLPRLARDVPAALSLPETRNANPQPKPVERTAPPNLITTVAPGRATSATRLRPGAPAMTSAEQRRTPSVTKVRSTAAEATGEQGRRKRRGRREEQRVLIGSSMVEKMMNARRSIAAGKGF</sequence>
<protein>
    <submittedName>
        <fullName evidence="2">Uncharacterized protein</fullName>
    </submittedName>
</protein>
<gene>
    <name evidence="2" type="ORF">HPP92_001255</name>
</gene>
<dbReference type="Proteomes" id="UP000636800">
    <property type="component" value="Chromosome 1"/>
</dbReference>
<feature type="region of interest" description="Disordered" evidence="1">
    <location>
        <begin position="275"/>
        <end position="360"/>
    </location>
</feature>
<feature type="compositionally biased region" description="Basic and acidic residues" evidence="1">
    <location>
        <begin position="198"/>
        <end position="208"/>
    </location>
</feature>
<reference evidence="2 3" key="1">
    <citation type="journal article" date="2020" name="Nat. Food">
        <title>A phased Vanilla planifolia genome enables genetic improvement of flavour and production.</title>
        <authorList>
            <person name="Hasing T."/>
            <person name="Tang H."/>
            <person name="Brym M."/>
            <person name="Khazi F."/>
            <person name="Huang T."/>
            <person name="Chambers A.H."/>
        </authorList>
    </citation>
    <scope>NUCLEOTIDE SEQUENCE [LARGE SCALE GENOMIC DNA]</scope>
    <source>
        <tissue evidence="2">Leaf</tissue>
    </source>
</reference>
<proteinExistence type="predicted"/>
<dbReference type="OrthoDB" id="428159at2759"/>
<dbReference type="PANTHER" id="PTHR31949:SF6">
    <property type="entry name" value="DUF4005 DOMAIN-CONTAINING PROTEIN"/>
    <property type="match status" value="1"/>
</dbReference>
<name>A0A835RRD6_VANPL</name>
<dbReference type="GO" id="GO:0055028">
    <property type="term" value="C:cortical microtubule"/>
    <property type="evidence" value="ECO:0007669"/>
    <property type="project" value="TreeGrafter"/>
</dbReference>
<evidence type="ECO:0000313" key="3">
    <source>
        <dbReference type="Proteomes" id="UP000636800"/>
    </source>
</evidence>
<feature type="compositionally biased region" description="Low complexity" evidence="1">
    <location>
        <begin position="156"/>
        <end position="172"/>
    </location>
</feature>
<dbReference type="GO" id="GO:0043622">
    <property type="term" value="P:cortical microtubule organization"/>
    <property type="evidence" value="ECO:0007669"/>
    <property type="project" value="TreeGrafter"/>
</dbReference>
<keyword evidence="3" id="KW-1185">Reference proteome</keyword>
<organism evidence="2 3">
    <name type="scientific">Vanilla planifolia</name>
    <name type="common">Vanilla</name>
    <dbReference type="NCBI Taxonomy" id="51239"/>
    <lineage>
        <taxon>Eukaryota</taxon>
        <taxon>Viridiplantae</taxon>
        <taxon>Streptophyta</taxon>
        <taxon>Embryophyta</taxon>
        <taxon>Tracheophyta</taxon>
        <taxon>Spermatophyta</taxon>
        <taxon>Magnoliopsida</taxon>
        <taxon>Liliopsida</taxon>
        <taxon>Asparagales</taxon>
        <taxon>Orchidaceae</taxon>
        <taxon>Vanilloideae</taxon>
        <taxon>Vanilleae</taxon>
        <taxon>Vanilla</taxon>
    </lineage>
</organism>
<feature type="compositionally biased region" description="Basic and acidic residues" evidence="1">
    <location>
        <begin position="117"/>
        <end position="127"/>
    </location>
</feature>
<dbReference type="AlphaFoldDB" id="A0A835RRD6"/>
<evidence type="ECO:0000313" key="2">
    <source>
        <dbReference type="EMBL" id="KAG0496564.1"/>
    </source>
</evidence>
<dbReference type="PANTHER" id="PTHR31949">
    <property type="entry name" value="GASTRIC MUCIN-LIKE PROTEIN"/>
    <property type="match status" value="1"/>
</dbReference>
<dbReference type="EMBL" id="JADCNL010000001">
    <property type="protein sequence ID" value="KAG0496564.1"/>
    <property type="molecule type" value="Genomic_DNA"/>
</dbReference>